<dbReference type="AlphaFoldDB" id="A0A4P2Q6S9"/>
<protein>
    <recommendedName>
        <fullName evidence="1">Helix-turn-helix domain-containing protein</fullName>
    </recommendedName>
</protein>
<dbReference type="InterPro" id="IPR010093">
    <property type="entry name" value="SinI_DNA-bd"/>
</dbReference>
<dbReference type="EMBL" id="CP012670">
    <property type="protein sequence ID" value="AUX25140.1"/>
    <property type="molecule type" value="Genomic_DNA"/>
</dbReference>
<dbReference type="Pfam" id="PF12728">
    <property type="entry name" value="HTH_17"/>
    <property type="match status" value="1"/>
</dbReference>
<dbReference type="RefSeq" id="WP_129351876.1">
    <property type="nucleotide sequence ID" value="NZ_CP012670.1"/>
</dbReference>
<evidence type="ECO:0000259" key="1">
    <source>
        <dbReference type="Pfam" id="PF12728"/>
    </source>
</evidence>
<name>A0A4P2Q6S9_SORCE</name>
<gene>
    <name evidence="2" type="ORF">SOCEGT47_056840</name>
</gene>
<dbReference type="NCBIfam" id="TIGR01764">
    <property type="entry name" value="excise"/>
    <property type="match status" value="1"/>
</dbReference>
<reference evidence="2 3" key="1">
    <citation type="submission" date="2015-09" db="EMBL/GenBank/DDBJ databases">
        <title>Sorangium comparison.</title>
        <authorList>
            <person name="Zaburannyi N."/>
            <person name="Bunk B."/>
            <person name="Overmann J."/>
            <person name="Mueller R."/>
        </authorList>
    </citation>
    <scope>NUCLEOTIDE SEQUENCE [LARGE SCALE GENOMIC DNA]</scope>
    <source>
        <strain evidence="2 3">So ceGT47</strain>
    </source>
</reference>
<organism evidence="2 3">
    <name type="scientific">Sorangium cellulosum</name>
    <name type="common">Polyangium cellulosum</name>
    <dbReference type="NCBI Taxonomy" id="56"/>
    <lineage>
        <taxon>Bacteria</taxon>
        <taxon>Pseudomonadati</taxon>
        <taxon>Myxococcota</taxon>
        <taxon>Polyangia</taxon>
        <taxon>Polyangiales</taxon>
        <taxon>Polyangiaceae</taxon>
        <taxon>Sorangium</taxon>
    </lineage>
</organism>
<dbReference type="InterPro" id="IPR041657">
    <property type="entry name" value="HTH_17"/>
</dbReference>
<accession>A0A4P2Q6S9</accession>
<proteinExistence type="predicted"/>
<sequence length="64" mass="7541">MRGFPSFFTPEELAVYLRVSKKMVYGLIRDGEIPGVKRFGRILRIYRPAVLEWAAADKKQRQKR</sequence>
<evidence type="ECO:0000313" key="2">
    <source>
        <dbReference type="EMBL" id="AUX25140.1"/>
    </source>
</evidence>
<dbReference type="OrthoDB" id="5383182at2"/>
<feature type="domain" description="Helix-turn-helix" evidence="1">
    <location>
        <begin position="7"/>
        <end position="56"/>
    </location>
</feature>
<dbReference type="Proteomes" id="UP000295781">
    <property type="component" value="Chromosome"/>
</dbReference>
<evidence type="ECO:0000313" key="3">
    <source>
        <dbReference type="Proteomes" id="UP000295781"/>
    </source>
</evidence>
<dbReference type="GO" id="GO:0003677">
    <property type="term" value="F:DNA binding"/>
    <property type="evidence" value="ECO:0007669"/>
    <property type="project" value="InterPro"/>
</dbReference>